<keyword evidence="3" id="KW-1185">Reference proteome</keyword>
<evidence type="ECO:0000313" key="3">
    <source>
        <dbReference type="Proteomes" id="UP000766550"/>
    </source>
</evidence>
<dbReference type="EMBL" id="JAHQXF010000002">
    <property type="protein sequence ID" value="MBV0925033.1"/>
    <property type="molecule type" value="Genomic_DNA"/>
</dbReference>
<name>A0A8J8C7H0_9EURY</name>
<gene>
    <name evidence="2" type="ORF">KTS45_12580</name>
</gene>
<accession>A0A8J8C7H0</accession>
<evidence type="ECO:0000259" key="1">
    <source>
        <dbReference type="Pfam" id="PF01850"/>
    </source>
</evidence>
<dbReference type="SUPFAM" id="SSF88723">
    <property type="entry name" value="PIN domain-like"/>
    <property type="match status" value="1"/>
</dbReference>
<proteinExistence type="predicted"/>
<evidence type="ECO:0000313" key="2">
    <source>
        <dbReference type="EMBL" id="MBV0925033.1"/>
    </source>
</evidence>
<dbReference type="Pfam" id="PF01850">
    <property type="entry name" value="PIN"/>
    <property type="match status" value="1"/>
</dbReference>
<dbReference type="InterPro" id="IPR002716">
    <property type="entry name" value="PIN_dom"/>
</dbReference>
<dbReference type="Gene3D" id="3.40.50.1010">
    <property type="entry name" value="5'-nuclease"/>
    <property type="match status" value="1"/>
</dbReference>
<dbReference type="CDD" id="cd09881">
    <property type="entry name" value="PIN_VapC4-5_FitB-like"/>
    <property type="match status" value="1"/>
</dbReference>
<dbReference type="OrthoDB" id="147588at2157"/>
<protein>
    <submittedName>
        <fullName evidence="2">Type II toxin-antitoxin system VapC family toxin</fullName>
    </submittedName>
</protein>
<dbReference type="AlphaFoldDB" id="A0A8J8C7H0"/>
<feature type="domain" description="PIN" evidence="1">
    <location>
        <begin position="2"/>
        <end position="119"/>
    </location>
</feature>
<dbReference type="InterPro" id="IPR029060">
    <property type="entry name" value="PIN-like_dom_sf"/>
</dbReference>
<comment type="caution">
    <text evidence="2">The sequence shown here is derived from an EMBL/GenBank/DDBJ whole genome shotgun (WGS) entry which is preliminary data.</text>
</comment>
<sequence length="133" mass="15358">MIVLDRDILVKLVESNQEVIRHLKQYRTEEWTIPSLVAWESYKAQDSRQEMRQAQTRLQSDFDRIIDFSDDTALEAAYLDERLTSQSVSLDPVDLLNLATAYEEGGTFVTHNERDFDKAPLLELADIDVVHTS</sequence>
<reference evidence="2 3" key="1">
    <citation type="submission" date="2021-06" db="EMBL/GenBank/DDBJ databases">
        <title>New haloarchaea isolates fom saline soil.</title>
        <authorList>
            <person name="Duran-Viseras A."/>
            <person name="Sanchez-Porro C.S."/>
            <person name="Ventosa A."/>
        </authorList>
    </citation>
    <scope>NUCLEOTIDE SEQUENCE [LARGE SCALE GENOMIC DNA]</scope>
    <source>
        <strain evidence="2 3">JCM 183640</strain>
    </source>
</reference>
<dbReference type="RefSeq" id="WP_162317873.1">
    <property type="nucleotide sequence ID" value="NZ_JAHQXF010000002.1"/>
</dbReference>
<organism evidence="2 3">
    <name type="scientific">Haloarcula limicola</name>
    <dbReference type="NCBI Taxonomy" id="1429915"/>
    <lineage>
        <taxon>Archaea</taxon>
        <taxon>Methanobacteriati</taxon>
        <taxon>Methanobacteriota</taxon>
        <taxon>Stenosarchaea group</taxon>
        <taxon>Halobacteria</taxon>
        <taxon>Halobacteriales</taxon>
        <taxon>Haloarculaceae</taxon>
        <taxon>Haloarcula</taxon>
    </lineage>
</organism>
<dbReference type="Proteomes" id="UP000766550">
    <property type="component" value="Unassembled WGS sequence"/>
</dbReference>